<feature type="transmembrane region" description="Helical" evidence="7">
    <location>
        <begin position="306"/>
        <end position="327"/>
    </location>
</feature>
<feature type="region of interest" description="Disordered" evidence="6">
    <location>
        <begin position="331"/>
        <end position="356"/>
    </location>
</feature>
<dbReference type="AlphaFoldDB" id="A0A7K3WCY1"/>
<keyword evidence="4 7" id="KW-1133">Transmembrane helix</keyword>
<feature type="transmembrane region" description="Helical" evidence="7">
    <location>
        <begin position="227"/>
        <end position="252"/>
    </location>
</feature>
<dbReference type="RefSeq" id="WP_152727687.1">
    <property type="nucleotide sequence ID" value="NZ_JAABOZ010000001.1"/>
</dbReference>
<evidence type="ECO:0000256" key="5">
    <source>
        <dbReference type="ARBA" id="ARBA00023136"/>
    </source>
</evidence>
<evidence type="ECO:0000256" key="6">
    <source>
        <dbReference type="SAM" id="MobiDB-lite"/>
    </source>
</evidence>
<comment type="subcellular location">
    <subcellularLocation>
        <location evidence="1">Cell membrane</location>
        <topology evidence="1">Multi-pass membrane protein</topology>
    </subcellularLocation>
</comment>
<evidence type="ECO:0000256" key="2">
    <source>
        <dbReference type="ARBA" id="ARBA00022475"/>
    </source>
</evidence>
<evidence type="ECO:0000256" key="3">
    <source>
        <dbReference type="ARBA" id="ARBA00022692"/>
    </source>
</evidence>
<protein>
    <submittedName>
        <fullName evidence="8">UPF0104 family protein</fullName>
    </submittedName>
</protein>
<evidence type="ECO:0000313" key="9">
    <source>
        <dbReference type="Proteomes" id="UP000470470"/>
    </source>
</evidence>
<dbReference type="GO" id="GO:0005886">
    <property type="term" value="C:plasma membrane"/>
    <property type="evidence" value="ECO:0007669"/>
    <property type="project" value="UniProtKB-SubCell"/>
</dbReference>
<evidence type="ECO:0000256" key="7">
    <source>
        <dbReference type="SAM" id="Phobius"/>
    </source>
</evidence>
<keyword evidence="2" id="KW-1003">Cell membrane</keyword>
<feature type="transmembrane region" description="Helical" evidence="7">
    <location>
        <begin position="258"/>
        <end position="276"/>
    </location>
</feature>
<comment type="caution">
    <text evidence="8">The sequence shown here is derived from an EMBL/GenBank/DDBJ whole genome shotgun (WGS) entry which is preliminary data.</text>
</comment>
<proteinExistence type="predicted"/>
<sequence>MTDRPRRWLRVLTPVASLAVVAVLVVAGRDRFVDAIGNLTGVRWRWVLAAAVAEAVSMGALARQQARLLRAGGGHAPLNQVVATTYAGNTISVGLPVAGPAAGTLYTFRRLRELGNEPALVSWVLTVSGVFSTVSFAVVIAVGCVLVGSPAGVVGALLAGVVAVVPSVVLLLALRSPAAQERVVGWVVPVVGWVAARVRRLDGPRAQSAVSGLVRQLGSQRLGRRDAAVVAGWSLVNWLADAACLALALVAVDVPVPWTGILIAWAAGAGAATLGLTPGGIGVVETALTAALVGVTVPLPDAVSAVLVYRFISLWLVFAVGAVLLALPRRGPHSRPRPRSPAAAPGEPDGRTPPPP</sequence>
<keyword evidence="5 7" id="KW-0472">Membrane</keyword>
<feature type="transmembrane region" description="Helical" evidence="7">
    <location>
        <begin position="119"/>
        <end position="148"/>
    </location>
</feature>
<reference evidence="8 9" key="1">
    <citation type="submission" date="2020-02" db="EMBL/GenBank/DDBJ databases">
        <title>The whole genome sequence of CPCC 205119.</title>
        <authorList>
            <person name="Jiang Z."/>
        </authorList>
    </citation>
    <scope>NUCLEOTIDE SEQUENCE [LARGE SCALE GENOMIC DNA]</scope>
    <source>
        <strain evidence="8 9">CPCC 205119</strain>
    </source>
</reference>
<keyword evidence="3 7" id="KW-0812">Transmembrane</keyword>
<accession>A0A7K3WCY1</accession>
<dbReference type="NCBIfam" id="TIGR00374">
    <property type="entry name" value="flippase-like domain"/>
    <property type="match status" value="1"/>
</dbReference>
<feature type="transmembrane region" description="Helical" evidence="7">
    <location>
        <begin position="154"/>
        <end position="174"/>
    </location>
</feature>
<organism evidence="8 9">
    <name type="scientific">Goekera deserti</name>
    <dbReference type="NCBI Taxonomy" id="2497753"/>
    <lineage>
        <taxon>Bacteria</taxon>
        <taxon>Bacillati</taxon>
        <taxon>Actinomycetota</taxon>
        <taxon>Actinomycetes</taxon>
        <taxon>Geodermatophilales</taxon>
        <taxon>Geodermatophilaceae</taxon>
        <taxon>Goekera</taxon>
    </lineage>
</organism>
<gene>
    <name evidence="8" type="ORF">G1H19_09550</name>
</gene>
<name>A0A7K3WCY1_9ACTN</name>
<evidence type="ECO:0000256" key="1">
    <source>
        <dbReference type="ARBA" id="ARBA00004651"/>
    </source>
</evidence>
<dbReference type="PANTHER" id="PTHR39087">
    <property type="entry name" value="UPF0104 MEMBRANE PROTEIN MJ1595"/>
    <property type="match status" value="1"/>
</dbReference>
<dbReference type="PANTHER" id="PTHR39087:SF2">
    <property type="entry name" value="UPF0104 MEMBRANE PROTEIN MJ1595"/>
    <property type="match status" value="1"/>
</dbReference>
<dbReference type="Proteomes" id="UP000470470">
    <property type="component" value="Unassembled WGS sequence"/>
</dbReference>
<dbReference type="Pfam" id="PF03706">
    <property type="entry name" value="LPG_synthase_TM"/>
    <property type="match status" value="1"/>
</dbReference>
<keyword evidence="9" id="KW-1185">Reference proteome</keyword>
<dbReference type="InterPro" id="IPR022791">
    <property type="entry name" value="L-PG_synthase/AglD"/>
</dbReference>
<dbReference type="EMBL" id="JAAGWK010000011">
    <property type="protein sequence ID" value="NEL54244.1"/>
    <property type="molecule type" value="Genomic_DNA"/>
</dbReference>
<evidence type="ECO:0000313" key="8">
    <source>
        <dbReference type="EMBL" id="NEL54244.1"/>
    </source>
</evidence>
<evidence type="ECO:0000256" key="4">
    <source>
        <dbReference type="ARBA" id="ARBA00022989"/>
    </source>
</evidence>